<organism evidence="8 9">
    <name type="scientific">Hericium alpestre</name>
    <dbReference type="NCBI Taxonomy" id="135208"/>
    <lineage>
        <taxon>Eukaryota</taxon>
        <taxon>Fungi</taxon>
        <taxon>Dikarya</taxon>
        <taxon>Basidiomycota</taxon>
        <taxon>Agaricomycotina</taxon>
        <taxon>Agaricomycetes</taxon>
        <taxon>Russulales</taxon>
        <taxon>Hericiaceae</taxon>
        <taxon>Hericium</taxon>
    </lineage>
</organism>
<dbReference type="AlphaFoldDB" id="A0A4Y9ZH64"/>
<gene>
    <name evidence="8" type="ORF">EWM64_g10848</name>
</gene>
<evidence type="ECO:0000256" key="4">
    <source>
        <dbReference type="ARBA" id="ARBA00022989"/>
    </source>
</evidence>
<feature type="transmembrane region" description="Helical" evidence="6">
    <location>
        <begin position="139"/>
        <end position="157"/>
    </location>
</feature>
<evidence type="ECO:0000256" key="6">
    <source>
        <dbReference type="RuleBase" id="RU367078"/>
    </source>
</evidence>
<comment type="subcellular location">
    <subcellularLocation>
        <location evidence="6">Endoplasmic reticulum membrane</location>
        <topology evidence="6">Multi-pass membrane protein</topology>
    </subcellularLocation>
    <subcellularLocation>
        <location evidence="1">Membrane</location>
        <topology evidence="1">Multi-pass membrane protein</topology>
    </subcellularLocation>
</comment>
<dbReference type="SMART" id="SM00014">
    <property type="entry name" value="acidPPc"/>
    <property type="match status" value="1"/>
</dbReference>
<comment type="pathway">
    <text evidence="6">Protein modification; protein glycosylation.</text>
</comment>
<evidence type="ECO:0000259" key="7">
    <source>
        <dbReference type="SMART" id="SM00014"/>
    </source>
</evidence>
<comment type="caution">
    <text evidence="8">The sequence shown here is derived from an EMBL/GenBank/DDBJ whole genome shotgun (WGS) entry which is preliminary data.</text>
</comment>
<dbReference type="SUPFAM" id="SSF48317">
    <property type="entry name" value="Acid phosphatase/Vanadium-dependent haloperoxidase"/>
    <property type="match status" value="1"/>
</dbReference>
<dbReference type="InterPro" id="IPR000326">
    <property type="entry name" value="PAP2/HPO"/>
</dbReference>
<evidence type="ECO:0000313" key="8">
    <source>
        <dbReference type="EMBL" id="TFY73163.1"/>
    </source>
</evidence>
<keyword evidence="4 6" id="KW-1133">Transmembrane helix</keyword>
<dbReference type="UniPathway" id="UPA00378"/>
<dbReference type="InterPro" id="IPR039667">
    <property type="entry name" value="Dolichyldiphosphatase_PAP2"/>
</dbReference>
<protein>
    <recommendedName>
        <fullName evidence="6">Dolichyldiphosphatase</fullName>
        <ecNumber evidence="6">3.6.1.43</ecNumber>
    </recommendedName>
</protein>
<feature type="transmembrane region" description="Helical" evidence="6">
    <location>
        <begin position="109"/>
        <end position="133"/>
    </location>
</feature>
<accession>A0A4Y9ZH64</accession>
<evidence type="ECO:0000256" key="5">
    <source>
        <dbReference type="ARBA" id="ARBA00023136"/>
    </source>
</evidence>
<comment type="similarity">
    <text evidence="6">Belongs to the dolichyldiphosphatase family.</text>
</comment>
<dbReference type="GO" id="GO:0005789">
    <property type="term" value="C:endoplasmic reticulum membrane"/>
    <property type="evidence" value="ECO:0007669"/>
    <property type="project" value="UniProtKB-SubCell"/>
</dbReference>
<dbReference type="GO" id="GO:0006487">
    <property type="term" value="P:protein N-linked glycosylation"/>
    <property type="evidence" value="ECO:0007669"/>
    <property type="project" value="UniProtKB-UniRule"/>
</dbReference>
<proteinExistence type="inferred from homology"/>
<dbReference type="STRING" id="135208.A0A4Y9ZH64"/>
<keyword evidence="9" id="KW-1185">Reference proteome</keyword>
<comment type="catalytic activity">
    <reaction evidence="6">
        <text>a di-trans,poly-cis-dolichyl diphosphate + H2O = a di-trans,poly-cis-dolichyl phosphate + phosphate + H(+)</text>
        <dbReference type="Rhea" id="RHEA:14385"/>
        <dbReference type="Rhea" id="RHEA-COMP:19498"/>
        <dbReference type="Rhea" id="RHEA-COMP:19506"/>
        <dbReference type="ChEBI" id="CHEBI:15377"/>
        <dbReference type="ChEBI" id="CHEBI:15378"/>
        <dbReference type="ChEBI" id="CHEBI:43474"/>
        <dbReference type="ChEBI" id="CHEBI:57497"/>
        <dbReference type="ChEBI" id="CHEBI:57683"/>
        <dbReference type="EC" id="3.6.1.43"/>
    </reaction>
</comment>
<keyword evidence="5 6" id="KW-0472">Membrane</keyword>
<dbReference type="InterPro" id="IPR036938">
    <property type="entry name" value="PAP2/HPO_sf"/>
</dbReference>
<dbReference type="Proteomes" id="UP000298061">
    <property type="component" value="Unassembled WGS sequence"/>
</dbReference>
<name>A0A4Y9ZH64_9AGAM</name>
<dbReference type="EMBL" id="SFCI01003221">
    <property type="protein sequence ID" value="TFY73163.1"/>
    <property type="molecule type" value="Genomic_DNA"/>
</dbReference>
<feature type="transmembrane region" description="Helical" evidence="6">
    <location>
        <begin position="79"/>
        <end position="97"/>
    </location>
</feature>
<dbReference type="PANTHER" id="PTHR11247">
    <property type="entry name" value="PALMITOYL-PROTEIN THIOESTERASE/DOLICHYLDIPHOSPHATASE 1"/>
    <property type="match status" value="1"/>
</dbReference>
<dbReference type="GO" id="GO:0008610">
    <property type="term" value="P:lipid biosynthetic process"/>
    <property type="evidence" value="ECO:0007669"/>
    <property type="project" value="TreeGrafter"/>
</dbReference>
<evidence type="ECO:0000313" key="9">
    <source>
        <dbReference type="Proteomes" id="UP000298061"/>
    </source>
</evidence>
<dbReference type="Pfam" id="PF01569">
    <property type="entry name" value="PAP2"/>
    <property type="match status" value="1"/>
</dbReference>
<feature type="non-terminal residue" evidence="8">
    <location>
        <position position="1"/>
    </location>
</feature>
<keyword evidence="2 6" id="KW-0812">Transmembrane</keyword>
<dbReference type="Gene3D" id="1.20.144.10">
    <property type="entry name" value="Phosphatidic acid phosphatase type 2/haloperoxidase"/>
    <property type="match status" value="1"/>
</dbReference>
<dbReference type="PANTHER" id="PTHR11247:SF1">
    <property type="entry name" value="DOLICHYLDIPHOSPHATASE 1"/>
    <property type="match status" value="1"/>
</dbReference>
<dbReference type="EC" id="3.6.1.43" evidence="6"/>
<comment type="function">
    <text evidence="6">Required for efficient N-glycosylation. Necessary for maintaining optimal levels of dolichol-linked oligosaccharides. Hydrolyzes dolichyl pyrophosphate at a very high rate and dolichyl monophosphate at a much lower rate. Does not act on phosphatidate.</text>
</comment>
<evidence type="ECO:0000256" key="2">
    <source>
        <dbReference type="ARBA" id="ARBA00022692"/>
    </source>
</evidence>
<feature type="transmembrane region" description="Helical" evidence="6">
    <location>
        <begin position="7"/>
        <end position="30"/>
    </location>
</feature>
<keyword evidence="3 6" id="KW-0378">Hydrolase</keyword>
<sequence>NAGSHLSLVMALITLSPILLMASYAVLAVYTRELTVINMWAGQLLCELSNWIVKRAIKQERPNDSVGTGYGFPSSHSQYMAYFATFLVLHLWFRHRFVSTGYWIVDKLFQLLIHAALIGWAAVVAYSRFYLAYHSPAQVLWGVSIGVVFGVVFYLVAELIPTRRPQSVLGRARMLLLTNPVSTWLRIRDGWLVWADGGVEEQWQAWRRAFDRNEAKRA</sequence>
<dbReference type="OrthoDB" id="302705at2759"/>
<evidence type="ECO:0000256" key="3">
    <source>
        <dbReference type="ARBA" id="ARBA00022801"/>
    </source>
</evidence>
<dbReference type="CDD" id="cd03382">
    <property type="entry name" value="PAP2_dolichyldiphosphatase"/>
    <property type="match status" value="1"/>
</dbReference>
<feature type="domain" description="Phosphatidic acid phosphatase type 2/haloperoxidase" evidence="7">
    <location>
        <begin position="36"/>
        <end position="154"/>
    </location>
</feature>
<keyword evidence="6" id="KW-0256">Endoplasmic reticulum</keyword>
<dbReference type="GO" id="GO:0047874">
    <property type="term" value="F:dolichyldiphosphatase activity"/>
    <property type="evidence" value="ECO:0007669"/>
    <property type="project" value="UniProtKB-UniRule"/>
</dbReference>
<evidence type="ECO:0000256" key="1">
    <source>
        <dbReference type="ARBA" id="ARBA00004141"/>
    </source>
</evidence>
<reference evidence="8 9" key="1">
    <citation type="submission" date="2019-02" db="EMBL/GenBank/DDBJ databases">
        <title>Genome sequencing of the rare red list fungi Hericium alpestre (H. flagellum).</title>
        <authorList>
            <person name="Buettner E."/>
            <person name="Kellner H."/>
        </authorList>
    </citation>
    <scope>NUCLEOTIDE SEQUENCE [LARGE SCALE GENOMIC DNA]</scope>
    <source>
        <strain evidence="8 9">DSM 108284</strain>
    </source>
</reference>